<dbReference type="InterPro" id="IPR011250">
    <property type="entry name" value="OMP/PagP_B-barrel"/>
</dbReference>
<evidence type="ECO:0000313" key="4">
    <source>
        <dbReference type="EMBL" id="MPM96525.1"/>
    </source>
</evidence>
<comment type="caution">
    <text evidence="4">The sequence shown here is derived from an EMBL/GenBank/DDBJ whole genome shotgun (WGS) entry which is preliminary data.</text>
</comment>
<reference evidence="4" key="1">
    <citation type="submission" date="2019-08" db="EMBL/GenBank/DDBJ databases">
        <authorList>
            <person name="Kucharzyk K."/>
            <person name="Murdoch R.W."/>
            <person name="Higgins S."/>
            <person name="Loffler F."/>
        </authorList>
    </citation>
    <scope>NUCLEOTIDE SEQUENCE</scope>
</reference>
<dbReference type="AlphaFoldDB" id="A0A645E4U0"/>
<evidence type="ECO:0000259" key="3">
    <source>
        <dbReference type="Pfam" id="PF13505"/>
    </source>
</evidence>
<dbReference type="Pfam" id="PF13505">
    <property type="entry name" value="OMP_b-brl"/>
    <property type="match status" value="1"/>
</dbReference>
<feature type="domain" description="Outer membrane protein beta-barrel" evidence="3">
    <location>
        <begin position="23"/>
        <end position="218"/>
    </location>
</feature>
<accession>A0A645E4U0</accession>
<organism evidence="4">
    <name type="scientific">bioreactor metagenome</name>
    <dbReference type="NCBI Taxonomy" id="1076179"/>
    <lineage>
        <taxon>unclassified sequences</taxon>
        <taxon>metagenomes</taxon>
        <taxon>ecological metagenomes</taxon>
    </lineage>
</organism>
<evidence type="ECO:0000256" key="1">
    <source>
        <dbReference type="ARBA" id="ARBA00022729"/>
    </source>
</evidence>
<feature type="transmembrane region" description="Helical" evidence="2">
    <location>
        <begin position="7"/>
        <end position="25"/>
    </location>
</feature>
<dbReference type="InterPro" id="IPR027385">
    <property type="entry name" value="Beta-barrel_OMP"/>
</dbReference>
<dbReference type="EMBL" id="VSSQ01042898">
    <property type="protein sequence ID" value="MPM96525.1"/>
    <property type="molecule type" value="Genomic_DNA"/>
</dbReference>
<protein>
    <recommendedName>
        <fullName evidence="3">Outer membrane protein beta-barrel domain-containing protein</fullName>
    </recommendedName>
</protein>
<keyword evidence="2" id="KW-0812">Transmembrane</keyword>
<dbReference type="SUPFAM" id="SSF56925">
    <property type="entry name" value="OMPA-like"/>
    <property type="match status" value="1"/>
</dbReference>
<keyword evidence="2" id="KW-1133">Transmembrane helix</keyword>
<proteinExistence type="predicted"/>
<keyword evidence="1" id="KW-0732">Signal</keyword>
<gene>
    <name evidence="4" type="ORF">SDC9_143689</name>
</gene>
<name>A0A645E4U0_9ZZZZ</name>
<evidence type="ECO:0000256" key="2">
    <source>
        <dbReference type="SAM" id="Phobius"/>
    </source>
</evidence>
<sequence length="234" mass="26811">MKNIKRFFYKLHYTLIFIFISSFAFGQKHLIGMQGGLNFTNFTSEVVFENTTIRTGFVGGITYDLMLNESYRIGVDVFYSQQGARDIFIVMNEQGEYVRDMDIKMYYDYLSVPVKIGYELGDKIRFIPKLGVVPAFAIKTEITAPAFNENRIVTGEVTLDHINYVSKFDTGGIAEIGMETDVSKNIVFCSNLNYKRSLTTFSNSNYNEGAHMRHYGFSITAGIKYRLNDINTHR</sequence>
<keyword evidence="2" id="KW-0472">Membrane</keyword>